<organism evidence="11 12">
    <name type="scientific">Hirsutella minnesotensis 3608</name>
    <dbReference type="NCBI Taxonomy" id="1043627"/>
    <lineage>
        <taxon>Eukaryota</taxon>
        <taxon>Fungi</taxon>
        <taxon>Dikarya</taxon>
        <taxon>Ascomycota</taxon>
        <taxon>Pezizomycotina</taxon>
        <taxon>Sordariomycetes</taxon>
        <taxon>Hypocreomycetidae</taxon>
        <taxon>Hypocreales</taxon>
        <taxon>Ophiocordycipitaceae</taxon>
        <taxon>Hirsutella</taxon>
    </lineage>
</organism>
<comment type="similarity">
    <text evidence="7">Belongs to the chloroperoxidase family.</text>
</comment>
<dbReference type="GO" id="GO:0004601">
    <property type="term" value="F:peroxidase activity"/>
    <property type="evidence" value="ECO:0007669"/>
    <property type="project" value="UniProtKB-KW"/>
</dbReference>
<dbReference type="PROSITE" id="PS51257">
    <property type="entry name" value="PROKAR_LIPOPROTEIN"/>
    <property type="match status" value="1"/>
</dbReference>
<protein>
    <recommendedName>
        <fullName evidence="10">Heme haloperoxidase family profile domain-containing protein</fullName>
    </recommendedName>
</protein>
<evidence type="ECO:0000256" key="2">
    <source>
        <dbReference type="ARBA" id="ARBA00022559"/>
    </source>
</evidence>
<dbReference type="EMBL" id="KQ030508">
    <property type="protein sequence ID" value="KJZ77006.1"/>
    <property type="molecule type" value="Genomic_DNA"/>
</dbReference>
<evidence type="ECO:0000256" key="9">
    <source>
        <dbReference type="SAM" id="SignalP"/>
    </source>
</evidence>
<keyword evidence="9" id="KW-0732">Signal</keyword>
<dbReference type="InterPro" id="IPR036851">
    <property type="entry name" value="Chloroperoxidase-like_sf"/>
</dbReference>
<dbReference type="SUPFAM" id="SSF47571">
    <property type="entry name" value="Cloroperoxidase"/>
    <property type="match status" value="1"/>
</dbReference>
<keyword evidence="2" id="KW-0575">Peroxidase</keyword>
<evidence type="ECO:0000256" key="5">
    <source>
        <dbReference type="ARBA" id="ARBA00023002"/>
    </source>
</evidence>
<comment type="cofactor">
    <cofactor evidence="1">
        <name>heme b</name>
        <dbReference type="ChEBI" id="CHEBI:60344"/>
    </cofactor>
</comment>
<evidence type="ECO:0000256" key="1">
    <source>
        <dbReference type="ARBA" id="ARBA00001970"/>
    </source>
</evidence>
<evidence type="ECO:0000313" key="12">
    <source>
        <dbReference type="Proteomes" id="UP000054481"/>
    </source>
</evidence>
<dbReference type="Gene3D" id="1.10.489.10">
    <property type="entry name" value="Chloroperoxidase-like"/>
    <property type="match status" value="1"/>
</dbReference>
<feature type="domain" description="Heme haloperoxidase family profile" evidence="10">
    <location>
        <begin position="38"/>
        <end position="249"/>
    </location>
</feature>
<feature type="signal peptide" evidence="9">
    <location>
        <begin position="1"/>
        <end position="23"/>
    </location>
</feature>
<dbReference type="PANTHER" id="PTHR33577:SF9">
    <property type="entry name" value="PEROXIDASE STCC"/>
    <property type="match status" value="1"/>
</dbReference>
<dbReference type="PANTHER" id="PTHR33577">
    <property type="entry name" value="STERIGMATOCYSTIN BIOSYNTHESIS PEROXIDASE STCC-RELATED"/>
    <property type="match status" value="1"/>
</dbReference>
<dbReference type="Proteomes" id="UP000054481">
    <property type="component" value="Unassembled WGS sequence"/>
</dbReference>
<feature type="chain" id="PRO_5002525838" description="Heme haloperoxidase family profile domain-containing protein" evidence="9">
    <location>
        <begin position="24"/>
        <end position="337"/>
    </location>
</feature>
<feature type="compositionally biased region" description="Low complexity" evidence="8">
    <location>
        <begin position="326"/>
        <end position="337"/>
    </location>
</feature>
<proteinExistence type="inferred from homology"/>
<feature type="region of interest" description="Disordered" evidence="8">
    <location>
        <begin position="317"/>
        <end position="337"/>
    </location>
</feature>
<dbReference type="InterPro" id="IPR000028">
    <property type="entry name" value="Chloroperoxidase"/>
</dbReference>
<dbReference type="Pfam" id="PF01328">
    <property type="entry name" value="Peroxidase_2"/>
    <property type="match status" value="1"/>
</dbReference>
<keyword evidence="3" id="KW-0349">Heme</keyword>
<sequence length="337" mass="37233">MRRHSRCAAILGLLASCYSLVEAYSAITEPRLNINDPRFKKWSPPGKGDLRSGCPGLNSLSNHGFLPHNGRRMNMTDVTLACFFGLGMSPETCTIITLSGLLAADAPQNLVFDLPAVDLESWEVEHDISMSRKDKAEGDAVRFDKEIWDNSLTEMNKCGENVDALCLGRVKVARILDEGRRNPKTNYDKLSAGHGAVENARLLLTLGNGTHAPAKYIRTLFEQERLPYHLGWRPRAYTAGVFEVIQVAADSLQVPNQGLTHTSDGDIESYQDIIKTLSSNEPHFLEIVAEVVRAAGFREESIYASLQALAADLESEEGQTHQKILSPNGRNSRNSRN</sequence>
<evidence type="ECO:0000256" key="3">
    <source>
        <dbReference type="ARBA" id="ARBA00022617"/>
    </source>
</evidence>
<keyword evidence="12" id="KW-1185">Reference proteome</keyword>
<keyword evidence="4" id="KW-0479">Metal-binding</keyword>
<evidence type="ECO:0000256" key="4">
    <source>
        <dbReference type="ARBA" id="ARBA00022723"/>
    </source>
</evidence>
<name>A0A0F7ZM62_9HYPO</name>
<dbReference type="GO" id="GO:0046872">
    <property type="term" value="F:metal ion binding"/>
    <property type="evidence" value="ECO:0007669"/>
    <property type="project" value="UniProtKB-KW"/>
</dbReference>
<evidence type="ECO:0000256" key="8">
    <source>
        <dbReference type="SAM" id="MobiDB-lite"/>
    </source>
</evidence>
<evidence type="ECO:0000256" key="6">
    <source>
        <dbReference type="ARBA" id="ARBA00023004"/>
    </source>
</evidence>
<evidence type="ECO:0000256" key="7">
    <source>
        <dbReference type="ARBA" id="ARBA00025795"/>
    </source>
</evidence>
<dbReference type="PROSITE" id="PS51405">
    <property type="entry name" value="HEME_HALOPEROXIDASE"/>
    <property type="match status" value="1"/>
</dbReference>
<gene>
    <name evidence="11" type="ORF">HIM_03327</name>
</gene>
<reference evidence="11 12" key="1">
    <citation type="journal article" date="2014" name="Genome Biol. Evol.">
        <title>Comparative genomics and transcriptomics analyses reveal divergent lifestyle features of nematode endoparasitic fungus Hirsutella minnesotensis.</title>
        <authorList>
            <person name="Lai Y."/>
            <person name="Liu K."/>
            <person name="Zhang X."/>
            <person name="Zhang X."/>
            <person name="Li K."/>
            <person name="Wang N."/>
            <person name="Shu C."/>
            <person name="Wu Y."/>
            <person name="Wang C."/>
            <person name="Bushley K.E."/>
            <person name="Xiang M."/>
            <person name="Liu X."/>
        </authorList>
    </citation>
    <scope>NUCLEOTIDE SEQUENCE [LARGE SCALE GENOMIC DNA]</scope>
    <source>
        <strain evidence="11 12">3608</strain>
    </source>
</reference>
<keyword evidence="5" id="KW-0560">Oxidoreductase</keyword>
<dbReference type="OrthoDB" id="407298at2759"/>
<evidence type="ECO:0000259" key="10">
    <source>
        <dbReference type="PROSITE" id="PS51405"/>
    </source>
</evidence>
<evidence type="ECO:0000313" key="11">
    <source>
        <dbReference type="EMBL" id="KJZ77006.1"/>
    </source>
</evidence>
<keyword evidence="6" id="KW-0408">Iron</keyword>
<accession>A0A0F7ZM62</accession>
<dbReference type="AlphaFoldDB" id="A0A0F7ZM62"/>